<accession>A0AAD7GAM2</accession>
<name>A0AAD7GAM2_MYCRO</name>
<protein>
    <submittedName>
        <fullName evidence="1">Uncharacterized protein</fullName>
    </submittedName>
</protein>
<keyword evidence="2" id="KW-1185">Reference proteome</keyword>
<gene>
    <name evidence="1" type="ORF">B0H17DRAFT_1208985</name>
</gene>
<evidence type="ECO:0000313" key="1">
    <source>
        <dbReference type="EMBL" id="KAJ7671804.1"/>
    </source>
</evidence>
<comment type="caution">
    <text evidence="1">The sequence shown here is derived from an EMBL/GenBank/DDBJ whole genome shotgun (WGS) entry which is preliminary data.</text>
</comment>
<reference evidence="1" key="1">
    <citation type="submission" date="2023-03" db="EMBL/GenBank/DDBJ databases">
        <title>Massive genome expansion in bonnet fungi (Mycena s.s.) driven by repeated elements and novel gene families across ecological guilds.</title>
        <authorList>
            <consortium name="Lawrence Berkeley National Laboratory"/>
            <person name="Harder C.B."/>
            <person name="Miyauchi S."/>
            <person name="Viragh M."/>
            <person name="Kuo A."/>
            <person name="Thoen E."/>
            <person name="Andreopoulos B."/>
            <person name="Lu D."/>
            <person name="Skrede I."/>
            <person name="Drula E."/>
            <person name="Henrissat B."/>
            <person name="Morin E."/>
            <person name="Kohler A."/>
            <person name="Barry K."/>
            <person name="LaButti K."/>
            <person name="Morin E."/>
            <person name="Salamov A."/>
            <person name="Lipzen A."/>
            <person name="Mereny Z."/>
            <person name="Hegedus B."/>
            <person name="Baldrian P."/>
            <person name="Stursova M."/>
            <person name="Weitz H."/>
            <person name="Taylor A."/>
            <person name="Grigoriev I.V."/>
            <person name="Nagy L.G."/>
            <person name="Martin F."/>
            <person name="Kauserud H."/>
        </authorList>
    </citation>
    <scope>NUCLEOTIDE SEQUENCE</scope>
    <source>
        <strain evidence="1">CBHHK067</strain>
    </source>
</reference>
<dbReference type="Proteomes" id="UP001221757">
    <property type="component" value="Unassembled WGS sequence"/>
</dbReference>
<dbReference type="AlphaFoldDB" id="A0AAD7GAM2"/>
<dbReference type="EMBL" id="JARKIE010000172">
    <property type="protein sequence ID" value="KAJ7671804.1"/>
    <property type="molecule type" value="Genomic_DNA"/>
</dbReference>
<proteinExistence type="predicted"/>
<sequence>MLKVLAAEIFPDVDMVYGKISDDMKERALWLLEAGYITEEVYDLLGGLESGRDIDRREGDHAKTFLQRKCLALQAPGHSALTTSGG</sequence>
<organism evidence="1 2">
    <name type="scientific">Mycena rosella</name>
    <name type="common">Pink bonnet</name>
    <name type="synonym">Agaricus rosellus</name>
    <dbReference type="NCBI Taxonomy" id="1033263"/>
    <lineage>
        <taxon>Eukaryota</taxon>
        <taxon>Fungi</taxon>
        <taxon>Dikarya</taxon>
        <taxon>Basidiomycota</taxon>
        <taxon>Agaricomycotina</taxon>
        <taxon>Agaricomycetes</taxon>
        <taxon>Agaricomycetidae</taxon>
        <taxon>Agaricales</taxon>
        <taxon>Marasmiineae</taxon>
        <taxon>Mycenaceae</taxon>
        <taxon>Mycena</taxon>
    </lineage>
</organism>
<evidence type="ECO:0000313" key="2">
    <source>
        <dbReference type="Proteomes" id="UP001221757"/>
    </source>
</evidence>